<organism evidence="1 2">
    <name type="scientific">Ligilactobacillus salitolerans</name>
    <dbReference type="NCBI Taxonomy" id="1808352"/>
    <lineage>
        <taxon>Bacteria</taxon>
        <taxon>Bacillati</taxon>
        <taxon>Bacillota</taxon>
        <taxon>Bacilli</taxon>
        <taxon>Lactobacillales</taxon>
        <taxon>Lactobacillaceae</taxon>
        <taxon>Ligilactobacillus</taxon>
    </lineage>
</organism>
<dbReference type="AlphaFoldDB" id="A0A401IPY6"/>
<reference evidence="1 2" key="1">
    <citation type="journal article" date="2019" name="Int. J. Syst. Evol. Microbiol.">
        <title>Lactobacillus salitolerans sp. nov., a novel lactic acid bacterium isolated from spent mushroom substrates.</title>
        <authorList>
            <person name="Tohno M."/>
            <person name="Tanizawa Y."/>
            <person name="Kojima Y."/>
            <person name="Sakamoto M."/>
            <person name="Nakamura Y."/>
            <person name="Ohkuma M."/>
            <person name="Kobayashi H."/>
        </authorList>
    </citation>
    <scope>NUCLEOTIDE SEQUENCE [LARGE SCALE GENOMIC DNA]</scope>
    <source>
        <strain evidence="1 2">YK43</strain>
    </source>
</reference>
<comment type="caution">
    <text evidence="1">The sequence shown here is derived from an EMBL/GenBank/DDBJ whole genome shotgun (WGS) entry which is preliminary data.</text>
</comment>
<protein>
    <submittedName>
        <fullName evidence="1">Uncharacterized protein</fullName>
    </submittedName>
</protein>
<evidence type="ECO:0000313" key="2">
    <source>
        <dbReference type="Proteomes" id="UP000286848"/>
    </source>
</evidence>
<dbReference type="Proteomes" id="UP000286848">
    <property type="component" value="Unassembled WGS sequence"/>
</dbReference>
<accession>A0A401IPY6</accession>
<dbReference type="EMBL" id="BFFP01000001">
    <property type="protein sequence ID" value="GBG93592.1"/>
    <property type="molecule type" value="Genomic_DNA"/>
</dbReference>
<sequence>MKSKVKALKKMLSLPEANKKLWDLVESEKQVTLFVYNLDFAFECINNLAGLGSIFNVTYPENLSGVSKEDFIEISITNLPKEILLWL</sequence>
<name>A0A401IPY6_9LACO</name>
<dbReference type="RefSeq" id="WP_124974264.1">
    <property type="nucleotide sequence ID" value="NZ_BFFP01000001.1"/>
</dbReference>
<evidence type="ECO:0000313" key="1">
    <source>
        <dbReference type="EMBL" id="GBG93592.1"/>
    </source>
</evidence>
<proteinExistence type="predicted"/>
<gene>
    <name evidence="1" type="ORF">LFYK43_00510</name>
</gene>
<keyword evidence="2" id="KW-1185">Reference proteome</keyword>